<dbReference type="Pfam" id="PF20356">
    <property type="entry name" value="DUF6651"/>
    <property type="match status" value="1"/>
</dbReference>
<gene>
    <name evidence="3" type="ORF">GL300_18450</name>
</gene>
<comment type="caution">
    <text evidence="3">The sequence shown here is derived from an EMBL/GenBank/DDBJ whole genome shotgun (WGS) entry which is preliminary data.</text>
</comment>
<dbReference type="RefSeq" id="WP_155041136.1">
    <property type="nucleotide sequence ID" value="NZ_WMIG01000013.1"/>
</dbReference>
<dbReference type="OrthoDB" id="8481039at2"/>
<evidence type="ECO:0000259" key="2">
    <source>
        <dbReference type="Pfam" id="PF20356"/>
    </source>
</evidence>
<organism evidence="3 4">
    <name type="scientific">Paracoccus litorisediminis</name>
    <dbReference type="NCBI Taxonomy" id="2006130"/>
    <lineage>
        <taxon>Bacteria</taxon>
        <taxon>Pseudomonadati</taxon>
        <taxon>Pseudomonadota</taxon>
        <taxon>Alphaproteobacteria</taxon>
        <taxon>Rhodobacterales</taxon>
        <taxon>Paracoccaceae</taxon>
        <taxon>Paracoccus</taxon>
    </lineage>
</organism>
<sequence length="309" mass="31768">MSYYQLMASKYANRRTFSPETEGGAGGAAGAADDAAAGGAGAAGADGGNAGDAGSGAPGEAGQADPVVNAGKTKVENPAALTVEQLQAALDAANTEKADLLRESMERKAKLKAFDGVDPERYRALVAAETQAEQAAAEARGDFDRVKTMMAEAHASETEALNARVADLEAALAGKGREIDELTLGNAFSGSSYIKDNMVLTPAKSRQLYGAHFETVDGVIVAYDKPKGAADRTILVDASGKNLPFEKALEKIVDADPEKKSVLRWKARQGAGSGSDGSGDDAGKADTKQAEKAELYGVSRIAAGLRAGK</sequence>
<keyword evidence="4" id="KW-1185">Reference proteome</keyword>
<feature type="region of interest" description="Disordered" evidence="1">
    <location>
        <begin position="267"/>
        <end position="290"/>
    </location>
</feature>
<dbReference type="AlphaFoldDB" id="A0A844HSK9"/>
<name>A0A844HSK9_9RHOB</name>
<dbReference type="Proteomes" id="UP000449846">
    <property type="component" value="Unassembled WGS sequence"/>
</dbReference>
<reference evidence="3 4" key="1">
    <citation type="submission" date="2019-11" db="EMBL/GenBank/DDBJ databases">
        <authorList>
            <person name="Dong K."/>
        </authorList>
    </citation>
    <scope>NUCLEOTIDE SEQUENCE [LARGE SCALE GENOMIC DNA]</scope>
    <source>
        <strain evidence="3 4">NBRC 112902</strain>
    </source>
</reference>
<proteinExistence type="predicted"/>
<evidence type="ECO:0000256" key="1">
    <source>
        <dbReference type="SAM" id="MobiDB-lite"/>
    </source>
</evidence>
<feature type="compositionally biased region" description="Gly residues" evidence="1">
    <location>
        <begin position="38"/>
        <end position="59"/>
    </location>
</feature>
<dbReference type="EMBL" id="WMIG01000013">
    <property type="protein sequence ID" value="MTH61195.1"/>
    <property type="molecule type" value="Genomic_DNA"/>
</dbReference>
<accession>A0A844HSK9</accession>
<evidence type="ECO:0000313" key="4">
    <source>
        <dbReference type="Proteomes" id="UP000449846"/>
    </source>
</evidence>
<dbReference type="InterPro" id="IPR046593">
    <property type="entry name" value="DUF6651"/>
</dbReference>
<protein>
    <recommendedName>
        <fullName evidence="2">DUF6651 domain-containing protein</fullName>
    </recommendedName>
</protein>
<evidence type="ECO:0000313" key="3">
    <source>
        <dbReference type="EMBL" id="MTH61195.1"/>
    </source>
</evidence>
<feature type="domain" description="DUF6651" evidence="2">
    <location>
        <begin position="182"/>
        <end position="283"/>
    </location>
</feature>
<feature type="compositionally biased region" description="Basic and acidic residues" evidence="1">
    <location>
        <begin position="281"/>
        <end position="290"/>
    </location>
</feature>
<feature type="region of interest" description="Disordered" evidence="1">
    <location>
        <begin position="16"/>
        <end position="66"/>
    </location>
</feature>